<feature type="region of interest" description="Disordered" evidence="5">
    <location>
        <begin position="462"/>
        <end position="485"/>
    </location>
</feature>
<feature type="compositionally biased region" description="Basic and acidic residues" evidence="5">
    <location>
        <begin position="2789"/>
        <end position="2806"/>
    </location>
</feature>
<dbReference type="PANTHER" id="PTHR15502">
    <property type="entry name" value="CALCINEURIN-BINDING PROTEIN CABIN 1-RELATED"/>
    <property type="match status" value="1"/>
</dbReference>
<feature type="compositionally biased region" description="Basic residues" evidence="5">
    <location>
        <begin position="2247"/>
        <end position="2256"/>
    </location>
</feature>
<gene>
    <name evidence="6" type="ORF">LARSCL_LOCUS10702</name>
</gene>
<reference evidence="6 7" key="1">
    <citation type="submission" date="2024-04" db="EMBL/GenBank/DDBJ databases">
        <authorList>
            <person name="Rising A."/>
            <person name="Reimegard J."/>
            <person name="Sonavane S."/>
            <person name="Akerstrom W."/>
            <person name="Nylinder S."/>
            <person name="Hedman E."/>
            <person name="Kallberg Y."/>
        </authorList>
    </citation>
    <scope>NUCLEOTIDE SEQUENCE [LARGE SCALE GENOMIC DNA]</scope>
</reference>
<feature type="region of interest" description="Disordered" evidence="5">
    <location>
        <begin position="1647"/>
        <end position="1796"/>
    </location>
</feature>
<feature type="region of interest" description="Disordered" evidence="5">
    <location>
        <begin position="2388"/>
        <end position="2412"/>
    </location>
</feature>
<feature type="compositionally biased region" description="Polar residues" evidence="5">
    <location>
        <begin position="470"/>
        <end position="485"/>
    </location>
</feature>
<organism evidence="6 7">
    <name type="scientific">Larinioides sclopetarius</name>
    <dbReference type="NCBI Taxonomy" id="280406"/>
    <lineage>
        <taxon>Eukaryota</taxon>
        <taxon>Metazoa</taxon>
        <taxon>Ecdysozoa</taxon>
        <taxon>Arthropoda</taxon>
        <taxon>Chelicerata</taxon>
        <taxon>Arachnida</taxon>
        <taxon>Araneae</taxon>
        <taxon>Araneomorphae</taxon>
        <taxon>Entelegynae</taxon>
        <taxon>Araneoidea</taxon>
        <taxon>Araneidae</taxon>
        <taxon>Larinioides</taxon>
    </lineage>
</organism>
<dbReference type="GO" id="GO:0006325">
    <property type="term" value="P:chromatin organization"/>
    <property type="evidence" value="ECO:0007669"/>
    <property type="project" value="InterPro"/>
</dbReference>
<sequence>MMKFSALNESSLSDDNGDPELASREAQEEEAYSLYHSALKKQSAGQPEEAEKMLKEILEMEFLTQAQPSEDLNDAPLGPALTLKYLLYKNLANVSNAKKDFRAAVEYFLEALEIDGTDVFMWYQMGKAAVNIHNYALARLCFEEGLKCNPNHWPCLDNVITVMHALNDYANCLYYIAKALERECYYLKGLAFKDEIYREDPSLKSFCEGYFKKCDSSIHFAEYDKEEAKKFIQESLDMRAKKQSFYKSTPLPVLSLTQPIKENTWKSLGDSLITMYDCIKQANPAISFSCKIDLSPYIENSNKNQDACLDKLPSPSPVSSLSEACSSNSAASPYVGPTSQKSDGLLQLATLPPEDYRSRRSSVMEMDIDETPTGSANASPYSLVLPQVDATPTDLSICADSTSSNRRTSKRKRLLSELTELSAKRRSSRVRNPAVKKPQDNINYQELLQKFLPPKLVGDGKCEEADFDSEPTSLDKTSADVSCGQSSENDKGNICDLTSSEKEEVSQFLANSQSNAGIIDLLYKYAVILGRKNACIWPKNLVDVFCESFSRLRNHITTPNLFSHSADRDRIKEIGLAILTYCEFKVDKWYLSTGHSMSFSPKTATGASSFQNGNDRMGNDFHSDMEFLVMLTVRRDVLENDWLDFSARALWLKAKFHSLEGEIDLAICCMEKLSDVLFDENDIKITVQNSSFSNIITADKVQQQLESLQRCQSLEEVQRLYEHGDYNAVVNLLILTFNTPRTKRKQSLDGVPERHAQLLLLQNSLLKLERYRDCVFWSEVSFNEALQQFMNAARSDWSETMAHLLNGLDQCIKLNTKYLKGLDDSKLVRLTQNLILVIVIQMENYDFSSDNASLLVVLPWITLYHLILNEESRTPKKASNVDLLNTSMPSSLMLLFSAHEYLGRRSWCTAADGLLLFHIINVCMTELQDNTGKSYLYKEEMEAGLEQCIYCLYGHPHKRTRAKHLQEHNTRQIPLTWEKACLIFQYFKPNVLPEFDSYRTSTVSAELESLLKRISALVPPDEDPTNRVDNYTAYIEGVTEKCPEAPFKDKTVSPVVKDLYYLLGDYYFKNKEFSKAIRFYLMDICINPDRQDSWAGMALSRSSQLDQKLNSYELRNESTIYRKSAAALKCFEHSLELDPTTTSLWIEHGSLAYILHSHASRQLKQDAVCEELYELLKKKKLEMLQVAEKCFRAANHCDDGGEPEEAWLHHYMLGKICEKKGEGPAVYMDHYQKALMYLHEDFARYPQKIQYHNPLELSVEALEVYYRVHASCLKFLWKHEDIGVDLATLKIIKKCLNIVARSPFANFQEKCKKEISCSSSAPSESEDNVPNTSDPAESVKIADHNYYDSVEKTPQRIADDSKKRQSRPSIDSSPDTQDNMMIKEVVDSLVGAVAERFVDEELAKKNASSEFKKDSKIVIETAPEESVYTTKLSSAESSSPSSEKLALSPSKQEIAEAITKIPGKVEKEVEKDIFAAEEPETVPDEKNELMKQQELALDLEAETAASKLVEEMRLESDALGDMDYCSYDIYSTKHEDFDPSVYYECMDFAEEQPLEQIIEEPVETNEIEEDILLTMSSMLDKLEEEEVSSSNEIEMLEETVETKACNEVDEVTVTSDDVKADVTDTNEILDSEMTDDTGELQIVENEQADSVTGADNEVMEQKSDPVSACKDEVLKDSPKPSSVDDEQSDTRTDAEVTSTEENMKEISSTSTETVEEAKENTTEENNVDKPPTCLNSESEQIAAKESNKNQEEPSKTCHTEDGKNTEESKKGKEKKNNKKPIEESAVSKETVAPPTPEELLYSQSEIAELIPVCLDAMRECLQRFIQHYKSLYRMAHYYCYSKKNKNLQWAREILLAATPPTRKYPSMPGLFADRKNTNFFNGIWRAPSNEIDRPGSFGAHMYRSIALLIQVLTEQKDYNMLVLLTQQLYRTPDLGKKYMRDTDRVYLVRRAYDCCVNILRDQMNSLLQEEPPPEESRLICCLLEIYRTCQTLLKAGIYADETNDLLEEAYTMYRMGEVDSHPSVLEQATKFCQIQLGKSYPQNAYELSKSGSKYMPVSDVSESNLNVPMPSVSAYTPDAWQKEFAKSLMMPTLPCKSKIKQEAEPMQDPLILIPIDNKFNNHLVQNPVANPCPVASTQMVHVEKPKAENLQACSVAFLPVTPVFSKDAANLPNAVQATSLLSCQAYECFDVLTSIMQASGYKVAPQTMVPQPTKDNSAPINLVKTKPDAKNAPCGASTSTPKGNVGRPKKRKRKAPFQKMEALNLCKRMSTKPIVSTSIAHSIAELKVGPITSSPKVAPPGTVSSSFSTPISSVLDNSNSKTQIILTQSGQNLETLTESAVKENLSDEISSAAVTLPESAPASDVLKAVPIADNLEISSVISESLQIIESSKENPSENETEKLEMPASESEAPPIQEMHVDVPSKNDSKVIETSLESTQIIQNPVNISEINEKGALEVSTFPIEFQTSTDSSGNDNIILSEVSTSKLMSTHLVTTSVDGSGNVNLKITEMPPSSLDSNEVVNSSIDVSKHDNHTIAESCMALLESIEKNEISTDVSGKENMAEIPSDIASSTQVSENPTSTEPPAADQNSSKPTTFMESFVQAISNVIPEENKESDMAEDSHIEIDGTTSAIPGDAFFNENNDSSSSTNIEMCVIEQCAKEMLEFINKKVEDMVLSTTSPISFPIVEALSVANVVEELTKNAVLLKTDLENVIEDNSDTLDAEIKDESLGSAEVKTEKETVQKDVKSFENQLNILKEEMEEESEKPSLETIESRKELQMELNTCSPKPSKPEEDVANKDKDKGTGS</sequence>
<keyword evidence="7" id="KW-1185">Reference proteome</keyword>
<dbReference type="InterPro" id="IPR033053">
    <property type="entry name" value="Hir3/CABIN1"/>
</dbReference>
<dbReference type="EMBL" id="CAXIEN010000126">
    <property type="protein sequence ID" value="CAL1279976.1"/>
    <property type="molecule type" value="Genomic_DNA"/>
</dbReference>
<feature type="repeat" description="TPR" evidence="3">
    <location>
        <begin position="85"/>
        <end position="118"/>
    </location>
</feature>
<dbReference type="InterPro" id="IPR019734">
    <property type="entry name" value="TPR_rpt"/>
</dbReference>
<dbReference type="PANTHER" id="PTHR15502:SF7">
    <property type="entry name" value="CALCINEURIN-BINDING PROTEIN CABIN-1"/>
    <property type="match status" value="1"/>
</dbReference>
<feature type="compositionally biased region" description="Basic and acidic residues" evidence="5">
    <location>
        <begin position="1659"/>
        <end position="1678"/>
    </location>
</feature>
<dbReference type="SUPFAM" id="SSF48452">
    <property type="entry name" value="TPR-like"/>
    <property type="match status" value="2"/>
</dbReference>
<dbReference type="PROSITE" id="PS50005">
    <property type="entry name" value="TPR"/>
    <property type="match status" value="3"/>
</dbReference>
<feature type="compositionally biased region" description="Basic and acidic residues" evidence="5">
    <location>
        <begin position="2390"/>
        <end position="2404"/>
    </location>
</feature>
<feature type="region of interest" description="Disordered" evidence="5">
    <location>
        <begin position="329"/>
        <end position="358"/>
    </location>
</feature>
<evidence type="ECO:0000256" key="5">
    <source>
        <dbReference type="SAM" id="MobiDB-lite"/>
    </source>
</evidence>
<feature type="region of interest" description="Disordered" evidence="5">
    <location>
        <begin position="396"/>
        <end position="417"/>
    </location>
</feature>
<feature type="repeat" description="TPR" evidence="3">
    <location>
        <begin position="119"/>
        <end position="152"/>
    </location>
</feature>
<keyword evidence="4" id="KW-0175">Coiled coil</keyword>
<name>A0AAV2A7J2_9ARAC</name>
<comment type="caution">
    <text evidence="6">The sequence shown here is derived from an EMBL/GenBank/DDBJ whole genome shotgun (WGS) entry which is preliminary data.</text>
</comment>
<evidence type="ECO:0000313" key="6">
    <source>
        <dbReference type="EMBL" id="CAL1279976.1"/>
    </source>
</evidence>
<comment type="subcellular location">
    <subcellularLocation>
        <location evidence="1">Nucleus</location>
    </subcellularLocation>
</comment>
<feature type="compositionally biased region" description="Low complexity" evidence="5">
    <location>
        <begin position="1433"/>
        <end position="1450"/>
    </location>
</feature>
<feature type="compositionally biased region" description="Polar residues" evidence="5">
    <location>
        <begin position="2568"/>
        <end position="2592"/>
    </location>
</feature>
<evidence type="ECO:0008006" key="8">
    <source>
        <dbReference type="Google" id="ProtNLM"/>
    </source>
</evidence>
<dbReference type="InterPro" id="IPR011990">
    <property type="entry name" value="TPR-like_helical_dom_sf"/>
</dbReference>
<dbReference type="GO" id="GO:0031491">
    <property type="term" value="F:nucleosome binding"/>
    <property type="evidence" value="ECO:0007669"/>
    <property type="project" value="TreeGrafter"/>
</dbReference>
<feature type="compositionally biased region" description="Polar residues" evidence="5">
    <location>
        <begin position="1367"/>
        <end position="1379"/>
    </location>
</feature>
<dbReference type="SMART" id="SM00028">
    <property type="entry name" value="TPR"/>
    <property type="match status" value="3"/>
</dbReference>
<dbReference type="GO" id="GO:0005634">
    <property type="term" value="C:nucleus"/>
    <property type="evidence" value="ECO:0007669"/>
    <property type="project" value="UniProtKB-SubCell"/>
</dbReference>
<dbReference type="Proteomes" id="UP001497382">
    <property type="component" value="Unassembled WGS sequence"/>
</dbReference>
<feature type="region of interest" description="Disordered" evidence="5">
    <location>
        <begin position="2567"/>
        <end position="2592"/>
    </location>
</feature>
<feature type="coiled-coil region" evidence="4">
    <location>
        <begin position="2695"/>
        <end position="2765"/>
    </location>
</feature>
<feature type="region of interest" description="Disordered" evidence="5">
    <location>
        <begin position="2777"/>
        <end position="2806"/>
    </location>
</feature>
<evidence type="ECO:0000313" key="7">
    <source>
        <dbReference type="Proteomes" id="UP001497382"/>
    </source>
</evidence>
<feature type="region of interest" description="Disordered" evidence="5">
    <location>
        <begin position="1425"/>
        <end position="1450"/>
    </location>
</feature>
<evidence type="ECO:0000256" key="4">
    <source>
        <dbReference type="SAM" id="Coils"/>
    </source>
</evidence>
<evidence type="ECO:0000256" key="3">
    <source>
        <dbReference type="PROSITE-ProRule" id="PRU00339"/>
    </source>
</evidence>
<evidence type="ECO:0000256" key="2">
    <source>
        <dbReference type="ARBA" id="ARBA00023242"/>
    </source>
</evidence>
<proteinExistence type="predicted"/>
<feature type="region of interest" description="Disordered" evidence="5">
    <location>
        <begin position="1318"/>
        <end position="1380"/>
    </location>
</feature>
<keyword evidence="3" id="KW-0802">TPR repeat</keyword>
<feature type="region of interest" description="Disordered" evidence="5">
    <location>
        <begin position="2225"/>
        <end position="2256"/>
    </location>
</feature>
<protein>
    <recommendedName>
        <fullName evidence="8">Calcineurin-binding protein cabin-1</fullName>
    </recommendedName>
</protein>
<feature type="repeat" description="TPR" evidence="3">
    <location>
        <begin position="1057"/>
        <end position="1090"/>
    </location>
</feature>
<feature type="compositionally biased region" description="Basic and acidic residues" evidence="5">
    <location>
        <begin position="1745"/>
        <end position="1770"/>
    </location>
</feature>
<accession>A0AAV2A7J2</accession>
<dbReference type="Gene3D" id="1.25.40.10">
    <property type="entry name" value="Tetratricopeptide repeat domain"/>
    <property type="match status" value="2"/>
</dbReference>
<feature type="compositionally biased region" description="Basic and acidic residues" evidence="5">
    <location>
        <begin position="1340"/>
        <end position="1363"/>
    </location>
</feature>
<evidence type="ECO:0000256" key="1">
    <source>
        <dbReference type="ARBA" id="ARBA00004123"/>
    </source>
</evidence>
<keyword evidence="2" id="KW-0539">Nucleus</keyword>
<feature type="region of interest" description="Disordered" evidence="5">
    <location>
        <begin position="1"/>
        <end position="28"/>
    </location>
</feature>